<protein>
    <recommendedName>
        <fullName evidence="9">Cell wall mannoprotein PIR1-like C-terminal domain-containing protein</fullName>
    </recommendedName>
</protein>
<feature type="compositionally biased region" description="Low complexity" evidence="7">
    <location>
        <begin position="265"/>
        <end position="284"/>
    </location>
</feature>
<evidence type="ECO:0000313" key="10">
    <source>
        <dbReference type="EMBL" id="KAF2430485.1"/>
    </source>
</evidence>
<dbReference type="Proteomes" id="UP000800235">
    <property type="component" value="Unassembled WGS sequence"/>
</dbReference>
<comment type="similarity">
    <text evidence="6">Belongs to the PIR protein family.</text>
</comment>
<feature type="compositionally biased region" description="Low complexity" evidence="7">
    <location>
        <begin position="164"/>
        <end position="206"/>
    </location>
</feature>
<feature type="signal peptide" evidence="8">
    <location>
        <begin position="1"/>
        <end position="16"/>
    </location>
</feature>
<dbReference type="PANTHER" id="PTHR47254:SF1">
    <property type="entry name" value="CELL WALL MANNOPROTEIN CIS3-RELATED"/>
    <property type="match status" value="1"/>
</dbReference>
<accession>A0A9P4NRT2</accession>
<evidence type="ECO:0000256" key="8">
    <source>
        <dbReference type="SAM" id="SignalP"/>
    </source>
</evidence>
<keyword evidence="11" id="KW-1185">Reference proteome</keyword>
<name>A0A9P4NRT2_9PEZI</name>
<evidence type="ECO:0000256" key="5">
    <source>
        <dbReference type="ARBA" id="ARBA00022737"/>
    </source>
</evidence>
<feature type="region of interest" description="Disordered" evidence="7">
    <location>
        <begin position="136"/>
        <end position="326"/>
    </location>
</feature>
<keyword evidence="5" id="KW-0677">Repeat</keyword>
<dbReference type="EMBL" id="MU007038">
    <property type="protein sequence ID" value="KAF2430485.1"/>
    <property type="molecule type" value="Genomic_DNA"/>
</dbReference>
<evidence type="ECO:0000256" key="6">
    <source>
        <dbReference type="ARBA" id="ARBA00038219"/>
    </source>
</evidence>
<feature type="compositionally biased region" description="Low complexity" evidence="7">
    <location>
        <begin position="309"/>
        <end position="318"/>
    </location>
</feature>
<keyword evidence="2" id="KW-0134">Cell wall</keyword>
<keyword evidence="3" id="KW-0964">Secreted</keyword>
<comment type="caution">
    <text evidence="10">The sequence shown here is derived from an EMBL/GenBank/DDBJ whole genome shotgun (WGS) entry which is preliminary data.</text>
</comment>
<dbReference type="AlphaFoldDB" id="A0A9P4NRT2"/>
<sequence length="464" mass="47003">MRRIAILLAVAATGLATPFPAKDSAKAPKSAKAEMKIAKAATTSTLIGEGTGVTWKIAPSAPAPPGCTANLSGKYQLAINAVDKRKDAVLAASSSVSKVSSLSSAISAASSQIKVDTASPASGAMSAKPAALVTSVPVSGPSPASDVPVPKPTTAADVPPPPDGDTTVTLRSTRTQTRTVTVRRTVVGQRPVESASPASASPGKPAKMGRIIQQIPDGQIQAPTKPVKLPAPPTEKSAPAGSKAVPTKAMTTGQIQAPPIPAVLTPAAKPASATAPKPAISAAVPNPPPAPQASPQGVPAPAMAPPAPSSMAPMAGMSGHDGMNMHRRDVDTASFDVSKLPLCMYSPPPAGGNPQSKPLNITLVDGVIKDDYVNATTSVNGRTGYIASNFQFQFDGPPQAGAIFTAGFSVCNDGKLALGDKTTWVNCPSGNGDGSKFGNLYDRVTPDWESRCSTSTVELFCRVA</sequence>
<feature type="domain" description="Cell wall mannoprotein PIR1-like C-terminal" evidence="9">
    <location>
        <begin position="378"/>
        <end position="452"/>
    </location>
</feature>
<evidence type="ECO:0000256" key="1">
    <source>
        <dbReference type="ARBA" id="ARBA00004191"/>
    </source>
</evidence>
<dbReference type="InterPro" id="IPR000420">
    <property type="entry name" value="Yeast_PIR_rpt"/>
</dbReference>
<dbReference type="InterPro" id="IPR054508">
    <property type="entry name" value="PIR1-like_C"/>
</dbReference>
<comment type="subcellular location">
    <subcellularLocation>
        <location evidence="1">Secreted</location>
        <location evidence="1">Cell wall</location>
    </subcellularLocation>
</comment>
<keyword evidence="4 8" id="KW-0732">Signal</keyword>
<dbReference type="InterPro" id="IPR051153">
    <property type="entry name" value="Yeast_CWMannoprotein_PIR"/>
</dbReference>
<dbReference type="Pfam" id="PF00399">
    <property type="entry name" value="PIR"/>
    <property type="match status" value="1"/>
</dbReference>
<evidence type="ECO:0000259" key="9">
    <source>
        <dbReference type="Pfam" id="PF22799"/>
    </source>
</evidence>
<gene>
    <name evidence="10" type="ORF">EJ08DRAFT_679043</name>
</gene>
<dbReference type="OrthoDB" id="5415592at2759"/>
<evidence type="ECO:0000313" key="11">
    <source>
        <dbReference type="Proteomes" id="UP000800235"/>
    </source>
</evidence>
<dbReference type="GO" id="GO:0009277">
    <property type="term" value="C:fungal-type cell wall"/>
    <property type="evidence" value="ECO:0007669"/>
    <property type="project" value="TreeGrafter"/>
</dbReference>
<dbReference type="GO" id="GO:0005199">
    <property type="term" value="F:structural constituent of cell wall"/>
    <property type="evidence" value="ECO:0007669"/>
    <property type="project" value="InterPro"/>
</dbReference>
<dbReference type="PANTHER" id="PTHR47254">
    <property type="entry name" value="CELL WALL MANNOPROTEIN CIS3-RELATED"/>
    <property type="match status" value="1"/>
</dbReference>
<evidence type="ECO:0000256" key="2">
    <source>
        <dbReference type="ARBA" id="ARBA00022512"/>
    </source>
</evidence>
<evidence type="ECO:0000256" key="3">
    <source>
        <dbReference type="ARBA" id="ARBA00022525"/>
    </source>
</evidence>
<dbReference type="Pfam" id="PF22799">
    <property type="entry name" value="PIR1-like_C"/>
    <property type="match status" value="1"/>
</dbReference>
<dbReference type="GO" id="GO:0031505">
    <property type="term" value="P:fungal-type cell wall organization"/>
    <property type="evidence" value="ECO:0007669"/>
    <property type="project" value="UniProtKB-ARBA"/>
</dbReference>
<feature type="chain" id="PRO_5040141805" description="Cell wall mannoprotein PIR1-like C-terminal domain-containing protein" evidence="8">
    <location>
        <begin position="17"/>
        <end position="464"/>
    </location>
</feature>
<organism evidence="10 11">
    <name type="scientific">Tothia fuscella</name>
    <dbReference type="NCBI Taxonomy" id="1048955"/>
    <lineage>
        <taxon>Eukaryota</taxon>
        <taxon>Fungi</taxon>
        <taxon>Dikarya</taxon>
        <taxon>Ascomycota</taxon>
        <taxon>Pezizomycotina</taxon>
        <taxon>Dothideomycetes</taxon>
        <taxon>Pleosporomycetidae</taxon>
        <taxon>Venturiales</taxon>
        <taxon>Cylindrosympodiaceae</taxon>
        <taxon>Tothia</taxon>
    </lineage>
</organism>
<evidence type="ECO:0000256" key="4">
    <source>
        <dbReference type="ARBA" id="ARBA00022729"/>
    </source>
</evidence>
<proteinExistence type="inferred from homology"/>
<evidence type="ECO:0000256" key="7">
    <source>
        <dbReference type="SAM" id="MobiDB-lite"/>
    </source>
</evidence>
<reference evidence="10" key="1">
    <citation type="journal article" date="2020" name="Stud. Mycol.">
        <title>101 Dothideomycetes genomes: a test case for predicting lifestyles and emergence of pathogens.</title>
        <authorList>
            <person name="Haridas S."/>
            <person name="Albert R."/>
            <person name="Binder M."/>
            <person name="Bloem J."/>
            <person name="Labutti K."/>
            <person name="Salamov A."/>
            <person name="Andreopoulos B."/>
            <person name="Baker S."/>
            <person name="Barry K."/>
            <person name="Bills G."/>
            <person name="Bluhm B."/>
            <person name="Cannon C."/>
            <person name="Castanera R."/>
            <person name="Culley D."/>
            <person name="Daum C."/>
            <person name="Ezra D."/>
            <person name="Gonzalez J."/>
            <person name="Henrissat B."/>
            <person name="Kuo A."/>
            <person name="Liang C."/>
            <person name="Lipzen A."/>
            <person name="Lutzoni F."/>
            <person name="Magnuson J."/>
            <person name="Mondo S."/>
            <person name="Nolan M."/>
            <person name="Ohm R."/>
            <person name="Pangilinan J."/>
            <person name="Park H.-J."/>
            <person name="Ramirez L."/>
            <person name="Alfaro M."/>
            <person name="Sun H."/>
            <person name="Tritt A."/>
            <person name="Yoshinaga Y."/>
            <person name="Zwiers L.-H."/>
            <person name="Turgeon B."/>
            <person name="Goodwin S."/>
            <person name="Spatafora J."/>
            <person name="Crous P."/>
            <person name="Grigoriev I."/>
        </authorList>
    </citation>
    <scope>NUCLEOTIDE SEQUENCE</scope>
    <source>
        <strain evidence="10">CBS 130266</strain>
    </source>
</reference>